<keyword evidence="3" id="KW-1185">Reference proteome</keyword>
<dbReference type="InterPro" id="IPR022742">
    <property type="entry name" value="Hydrolase_4"/>
</dbReference>
<dbReference type="GO" id="GO:0016787">
    <property type="term" value="F:hydrolase activity"/>
    <property type="evidence" value="ECO:0007669"/>
    <property type="project" value="UniProtKB-KW"/>
</dbReference>
<dbReference type="AlphaFoldDB" id="A0A518EUC7"/>
<evidence type="ECO:0000259" key="1">
    <source>
        <dbReference type="Pfam" id="PF12146"/>
    </source>
</evidence>
<evidence type="ECO:0000313" key="3">
    <source>
        <dbReference type="Proteomes" id="UP000320390"/>
    </source>
</evidence>
<dbReference type="RefSeq" id="WP_145199033.1">
    <property type="nucleotide sequence ID" value="NZ_CP036434.1"/>
</dbReference>
<name>A0A518EUC7_9BACT</name>
<dbReference type="Pfam" id="PF12146">
    <property type="entry name" value="Hydrolase_4"/>
    <property type="match status" value="1"/>
</dbReference>
<reference evidence="2 3" key="1">
    <citation type="submission" date="2019-02" db="EMBL/GenBank/DDBJ databases">
        <title>Deep-cultivation of Planctomycetes and their phenomic and genomic characterization uncovers novel biology.</title>
        <authorList>
            <person name="Wiegand S."/>
            <person name="Jogler M."/>
            <person name="Boedeker C."/>
            <person name="Pinto D."/>
            <person name="Vollmers J."/>
            <person name="Rivas-Marin E."/>
            <person name="Kohn T."/>
            <person name="Peeters S.H."/>
            <person name="Heuer A."/>
            <person name="Rast P."/>
            <person name="Oberbeckmann S."/>
            <person name="Bunk B."/>
            <person name="Jeske O."/>
            <person name="Meyerdierks A."/>
            <person name="Storesund J.E."/>
            <person name="Kallscheuer N."/>
            <person name="Luecker S."/>
            <person name="Lage O.M."/>
            <person name="Pohl T."/>
            <person name="Merkel B.J."/>
            <person name="Hornburger P."/>
            <person name="Mueller R.-W."/>
            <person name="Bruemmer F."/>
            <person name="Labrenz M."/>
            <person name="Spormann A.M."/>
            <person name="Op den Camp H."/>
            <person name="Overmann J."/>
            <person name="Amann R."/>
            <person name="Jetten M.S.M."/>
            <person name="Mascher T."/>
            <person name="Medema M.H."/>
            <person name="Devos D.P."/>
            <person name="Kaster A.-K."/>
            <person name="Ovreas L."/>
            <person name="Rohde M."/>
            <person name="Galperin M.Y."/>
            <person name="Jogler C."/>
        </authorList>
    </citation>
    <scope>NUCLEOTIDE SEQUENCE [LARGE SCALE GENOMIC DNA]</scope>
    <source>
        <strain evidence="2 3">Poly30</strain>
    </source>
</reference>
<dbReference type="InterPro" id="IPR051044">
    <property type="entry name" value="MAG_DAG_Lipase"/>
</dbReference>
<dbReference type="InterPro" id="IPR029058">
    <property type="entry name" value="AB_hydrolase_fold"/>
</dbReference>
<dbReference type="Proteomes" id="UP000320390">
    <property type="component" value="Chromosome"/>
</dbReference>
<proteinExistence type="predicted"/>
<dbReference type="Gene3D" id="3.40.50.1820">
    <property type="entry name" value="alpha/beta hydrolase"/>
    <property type="match status" value="1"/>
</dbReference>
<accession>A0A518EUC7</accession>
<sequence length="318" mass="34939">MAVTAHPASQRAIDPHDLPLSLRLMRGGFRSLRFVSRGLAARLVAHLFVKPRRHPVPERERAILARGVRSEVLYGDKRIAVWTFEPDAEAGTSRGAALLVHGWEGRGGQLGAWVEPLRAAGYSVVTFDHVGHGESDGQRCSLPTMRNTLRCVAKAVLPEGCDGPAALVAHSMGTFASSLLLADGWRKTRVVYLSPPDDLLVYFARYLELVTGSDELLPDLIRLMEERFGERADEFQFHKLVETLDQPLRILHSIDDLDVPIEGGRYVAAHWPGASLREVDGLGHRKILQDPGVVADGVAFLTQPAPGRPVERPHEGDS</sequence>
<dbReference type="SUPFAM" id="SSF53474">
    <property type="entry name" value="alpha/beta-Hydrolases"/>
    <property type="match status" value="1"/>
</dbReference>
<evidence type="ECO:0000313" key="2">
    <source>
        <dbReference type="EMBL" id="QDV07696.1"/>
    </source>
</evidence>
<gene>
    <name evidence="2" type="ORF">Poly30_32250</name>
</gene>
<feature type="domain" description="Serine aminopeptidase S33" evidence="1">
    <location>
        <begin position="93"/>
        <end position="193"/>
    </location>
</feature>
<dbReference type="PANTHER" id="PTHR11614">
    <property type="entry name" value="PHOSPHOLIPASE-RELATED"/>
    <property type="match status" value="1"/>
</dbReference>
<dbReference type="EMBL" id="CP036434">
    <property type="protein sequence ID" value="QDV07696.1"/>
    <property type="molecule type" value="Genomic_DNA"/>
</dbReference>
<keyword evidence="2" id="KW-0378">Hydrolase</keyword>
<dbReference type="OrthoDB" id="9785847at2"/>
<organism evidence="2 3">
    <name type="scientific">Saltatorellus ferox</name>
    <dbReference type="NCBI Taxonomy" id="2528018"/>
    <lineage>
        <taxon>Bacteria</taxon>
        <taxon>Pseudomonadati</taxon>
        <taxon>Planctomycetota</taxon>
        <taxon>Planctomycetia</taxon>
        <taxon>Planctomycetia incertae sedis</taxon>
        <taxon>Saltatorellus</taxon>
    </lineage>
</organism>
<protein>
    <submittedName>
        <fullName evidence="2">Alpha/beta hydrolase family protein</fullName>
    </submittedName>
</protein>